<accession>A0A5B7HQI8</accession>
<gene>
    <name evidence="2" type="ORF">E2C01_064990</name>
</gene>
<feature type="region of interest" description="Disordered" evidence="1">
    <location>
        <begin position="38"/>
        <end position="84"/>
    </location>
</feature>
<proteinExistence type="predicted"/>
<keyword evidence="3" id="KW-1185">Reference proteome</keyword>
<name>A0A5B7HQI8_PORTR</name>
<dbReference type="Proteomes" id="UP000324222">
    <property type="component" value="Unassembled WGS sequence"/>
</dbReference>
<evidence type="ECO:0000256" key="1">
    <source>
        <dbReference type="SAM" id="MobiDB-lite"/>
    </source>
</evidence>
<evidence type="ECO:0000313" key="2">
    <source>
        <dbReference type="EMBL" id="MPC70734.1"/>
    </source>
</evidence>
<dbReference type="AlphaFoldDB" id="A0A5B7HQI8"/>
<dbReference type="EMBL" id="VSRR010031614">
    <property type="protein sequence ID" value="MPC70734.1"/>
    <property type="molecule type" value="Genomic_DNA"/>
</dbReference>
<protein>
    <submittedName>
        <fullName evidence="2">Uncharacterized protein</fullName>
    </submittedName>
</protein>
<evidence type="ECO:0000313" key="3">
    <source>
        <dbReference type="Proteomes" id="UP000324222"/>
    </source>
</evidence>
<sequence>MERFIYLPLTKAILLPPTSLYCLPGTRLIANLSSRGEENMLGQSGNEVERESEGQGPCCEGDVRDRHGKRERNRGQAGLDTKPC</sequence>
<reference evidence="2 3" key="1">
    <citation type="submission" date="2019-05" db="EMBL/GenBank/DDBJ databases">
        <title>Another draft genome of Portunus trituberculatus and its Hox gene families provides insights of decapod evolution.</title>
        <authorList>
            <person name="Jeong J.-H."/>
            <person name="Song I."/>
            <person name="Kim S."/>
            <person name="Choi T."/>
            <person name="Kim D."/>
            <person name="Ryu S."/>
            <person name="Kim W."/>
        </authorList>
    </citation>
    <scope>NUCLEOTIDE SEQUENCE [LARGE SCALE GENOMIC DNA]</scope>
    <source>
        <tissue evidence="2">Muscle</tissue>
    </source>
</reference>
<organism evidence="2 3">
    <name type="scientific">Portunus trituberculatus</name>
    <name type="common">Swimming crab</name>
    <name type="synonym">Neptunus trituberculatus</name>
    <dbReference type="NCBI Taxonomy" id="210409"/>
    <lineage>
        <taxon>Eukaryota</taxon>
        <taxon>Metazoa</taxon>
        <taxon>Ecdysozoa</taxon>
        <taxon>Arthropoda</taxon>
        <taxon>Crustacea</taxon>
        <taxon>Multicrustacea</taxon>
        <taxon>Malacostraca</taxon>
        <taxon>Eumalacostraca</taxon>
        <taxon>Eucarida</taxon>
        <taxon>Decapoda</taxon>
        <taxon>Pleocyemata</taxon>
        <taxon>Brachyura</taxon>
        <taxon>Eubrachyura</taxon>
        <taxon>Portunoidea</taxon>
        <taxon>Portunidae</taxon>
        <taxon>Portuninae</taxon>
        <taxon>Portunus</taxon>
    </lineage>
</organism>
<comment type="caution">
    <text evidence="2">The sequence shown here is derived from an EMBL/GenBank/DDBJ whole genome shotgun (WGS) entry which is preliminary data.</text>
</comment>